<dbReference type="Pfam" id="PF00593">
    <property type="entry name" value="TonB_dep_Rec_b-barrel"/>
    <property type="match status" value="1"/>
</dbReference>
<gene>
    <name evidence="15" type="ORF">rosag_41370</name>
</gene>
<dbReference type="InterPro" id="IPR012910">
    <property type="entry name" value="Plug_dom"/>
</dbReference>
<proteinExistence type="inferred from homology"/>
<evidence type="ECO:0000256" key="2">
    <source>
        <dbReference type="ARBA" id="ARBA00022448"/>
    </source>
</evidence>
<keyword evidence="2 10" id="KW-0813">Transport</keyword>
<dbReference type="AlphaFoldDB" id="A0AA37Q7F1"/>
<dbReference type="PANTHER" id="PTHR30069:SF29">
    <property type="entry name" value="HEMOGLOBIN AND HEMOGLOBIN-HAPTOGLOBIN-BINDING PROTEIN 1-RELATED"/>
    <property type="match status" value="1"/>
</dbReference>
<keyword evidence="9 10" id="KW-0998">Cell outer membrane</keyword>
<evidence type="ECO:0000259" key="14">
    <source>
        <dbReference type="Pfam" id="PF07715"/>
    </source>
</evidence>
<keyword evidence="8" id="KW-0675">Receptor</keyword>
<evidence type="ECO:0000256" key="11">
    <source>
        <dbReference type="RuleBase" id="RU003357"/>
    </source>
</evidence>
<dbReference type="GO" id="GO:0030246">
    <property type="term" value="F:carbohydrate binding"/>
    <property type="evidence" value="ECO:0007669"/>
    <property type="project" value="InterPro"/>
</dbReference>
<evidence type="ECO:0000256" key="1">
    <source>
        <dbReference type="ARBA" id="ARBA00004571"/>
    </source>
</evidence>
<keyword evidence="16" id="KW-1185">Reference proteome</keyword>
<dbReference type="InterPro" id="IPR018247">
    <property type="entry name" value="EF_Hand_1_Ca_BS"/>
</dbReference>
<sequence length="1024" mass="110646">MDTAGRARPWRRLAAAIAATCLAAAAGGAQTPQRGTITGRVVEAASQQPIVAAQVAVAGTTLGTLTSADGRFTIRGVAPGTVTLRALRVGYAEQTVSVTVAAGATANADIAMRAATVNLAPVVTTATGQERRVEVGNAIGQVNAAELVQERPISNVGDLLTARTPGVQVLPGTSTGAGARIRVRGLNSLSLSNDPVYVIDGVRMTATSGSSSISAGGTLPSRTGDLNPEEIESIEVVRGPSAATLYGTDAANGVIVITTKKGRAGRTQWSAYSEQGLVTDKSPYPDAWSTFGKLTATGAAVRNCYLGSAARGLCTIDSVTSFNLFKDDETTPIVPGYRRQYGLQASGGSEAVRFFFSGEYEGEDGRWRMPEVFENQLRARGTSIREEWLRPNALTKLSGRANMAAALTPQLDLNLSVGYVQSEFRLQASDNNTIGLLSNALGGPGIKYNVVGTDTLYGYRSFTPDRMFQSLTTQDVDRVIGSANGNWRPRAWLSVRGNFGLDYTGRRDQALCRFSECVQAFEQDLGFKTDNRARIYQYTSDVNGTASFRPWESVTSKTTVGAQYFKSLFDRNGANGEVLSPGGSTVSQAARLTAEEVSAEARTLGAFVEQTFGIRDRLFVTGAIRTDDNSAFGADFSAVVYPKASISWVLSDEPFMGRPSWLDQLRLRSAWGASGVQPGTTDAARFFVGRTVVQDEGESGGLTFGSVGNSQLKPEYTQEFEAGVDATVWGGRASLELTHYRKSSRDALVQRVLPGSSGTDSTVVFANLGRVRNWGWEALVNVRPLEFRQLAWNVSVNASTNANRIIDLGDVPPIIGTTIDQREGYPLNAYFQRHYTYADANGDGLLSRTEVQVDTARRFLGYSIPRHEVAVTNAFDLFNRRVRLSALVDYKGGHKLYNNTERIRCASRNNCLGLINPSASLSEQARTIALRETQFQSLEGYIEDASFVRLREVAVVLTPPDAWMRRMLRGRSASLQLSARNLGLWTDYTGIDPESNYNLLTDIPQDFQTGAPPRTYTLRVNVGF</sequence>
<dbReference type="Gene3D" id="2.170.130.10">
    <property type="entry name" value="TonB-dependent receptor, plug domain"/>
    <property type="match status" value="1"/>
</dbReference>
<dbReference type="InterPro" id="IPR039426">
    <property type="entry name" value="TonB-dep_rcpt-like"/>
</dbReference>
<dbReference type="EMBL" id="BRXS01000006">
    <property type="protein sequence ID" value="GLC27624.1"/>
    <property type="molecule type" value="Genomic_DNA"/>
</dbReference>
<organism evidence="15 16">
    <name type="scientific">Roseisolibacter agri</name>
    <dbReference type="NCBI Taxonomy" id="2014610"/>
    <lineage>
        <taxon>Bacteria</taxon>
        <taxon>Pseudomonadati</taxon>
        <taxon>Gemmatimonadota</taxon>
        <taxon>Gemmatimonadia</taxon>
        <taxon>Gemmatimonadales</taxon>
        <taxon>Gemmatimonadaceae</taxon>
        <taxon>Roseisolibacter</taxon>
    </lineage>
</organism>
<comment type="subcellular location">
    <subcellularLocation>
        <location evidence="1 10">Cell outer membrane</location>
        <topology evidence="1 10">Multi-pass membrane protein</topology>
    </subcellularLocation>
</comment>
<dbReference type="Gene3D" id="2.60.40.1120">
    <property type="entry name" value="Carboxypeptidase-like, regulatory domain"/>
    <property type="match status" value="1"/>
</dbReference>
<dbReference type="InterPro" id="IPR000531">
    <property type="entry name" value="Beta-barrel_TonB"/>
</dbReference>
<dbReference type="NCBIfam" id="TIGR04056">
    <property type="entry name" value="OMP_RagA_SusC"/>
    <property type="match status" value="1"/>
</dbReference>
<evidence type="ECO:0000259" key="13">
    <source>
        <dbReference type="Pfam" id="PF00593"/>
    </source>
</evidence>
<dbReference type="RefSeq" id="WP_284352060.1">
    <property type="nucleotide sequence ID" value="NZ_BRXS01000006.1"/>
</dbReference>
<evidence type="ECO:0000256" key="5">
    <source>
        <dbReference type="ARBA" id="ARBA00022729"/>
    </source>
</evidence>
<dbReference type="GO" id="GO:0015344">
    <property type="term" value="F:siderophore uptake transmembrane transporter activity"/>
    <property type="evidence" value="ECO:0007669"/>
    <property type="project" value="TreeGrafter"/>
</dbReference>
<evidence type="ECO:0000256" key="3">
    <source>
        <dbReference type="ARBA" id="ARBA00022452"/>
    </source>
</evidence>
<comment type="caution">
    <text evidence="15">The sequence shown here is derived from an EMBL/GenBank/DDBJ whole genome shotgun (WGS) entry which is preliminary data.</text>
</comment>
<dbReference type="Pfam" id="PF07715">
    <property type="entry name" value="Plug"/>
    <property type="match status" value="1"/>
</dbReference>
<dbReference type="InterPro" id="IPR037066">
    <property type="entry name" value="Plug_dom_sf"/>
</dbReference>
<evidence type="ECO:0000313" key="15">
    <source>
        <dbReference type="EMBL" id="GLC27624.1"/>
    </source>
</evidence>
<evidence type="ECO:0000256" key="4">
    <source>
        <dbReference type="ARBA" id="ARBA00022692"/>
    </source>
</evidence>
<evidence type="ECO:0000256" key="6">
    <source>
        <dbReference type="ARBA" id="ARBA00023077"/>
    </source>
</evidence>
<dbReference type="SUPFAM" id="SSF49452">
    <property type="entry name" value="Starch-binding domain-like"/>
    <property type="match status" value="1"/>
</dbReference>
<keyword evidence="7 10" id="KW-0472">Membrane</keyword>
<feature type="domain" description="TonB-dependent receptor plug" evidence="14">
    <location>
        <begin position="141"/>
        <end position="254"/>
    </location>
</feature>
<feature type="domain" description="TonB-dependent receptor-like beta-barrel" evidence="13">
    <location>
        <begin position="447"/>
        <end position="830"/>
    </location>
</feature>
<dbReference type="PROSITE" id="PS00018">
    <property type="entry name" value="EF_HAND_1"/>
    <property type="match status" value="1"/>
</dbReference>
<dbReference type="Gene3D" id="2.40.170.20">
    <property type="entry name" value="TonB-dependent receptor, beta-barrel domain"/>
    <property type="match status" value="1"/>
</dbReference>
<name>A0AA37Q7F1_9BACT</name>
<evidence type="ECO:0000313" key="16">
    <source>
        <dbReference type="Proteomes" id="UP001161325"/>
    </source>
</evidence>
<evidence type="ECO:0000256" key="9">
    <source>
        <dbReference type="ARBA" id="ARBA00023237"/>
    </source>
</evidence>
<keyword evidence="5 12" id="KW-0732">Signal</keyword>
<dbReference type="PANTHER" id="PTHR30069">
    <property type="entry name" value="TONB-DEPENDENT OUTER MEMBRANE RECEPTOR"/>
    <property type="match status" value="1"/>
</dbReference>
<keyword evidence="6 11" id="KW-0798">TonB box</keyword>
<keyword evidence="3 10" id="KW-1134">Transmembrane beta strand</keyword>
<evidence type="ECO:0000256" key="8">
    <source>
        <dbReference type="ARBA" id="ARBA00023170"/>
    </source>
</evidence>
<accession>A0AA37Q7F1</accession>
<dbReference type="Pfam" id="PF13620">
    <property type="entry name" value="CarboxypepD_reg"/>
    <property type="match status" value="1"/>
</dbReference>
<evidence type="ECO:0000256" key="7">
    <source>
        <dbReference type="ARBA" id="ARBA00023136"/>
    </source>
</evidence>
<comment type="similarity">
    <text evidence="10 11">Belongs to the TonB-dependent receptor family.</text>
</comment>
<dbReference type="Proteomes" id="UP001161325">
    <property type="component" value="Unassembled WGS sequence"/>
</dbReference>
<reference evidence="15" key="1">
    <citation type="submission" date="2022-08" db="EMBL/GenBank/DDBJ databases">
        <title>Draft genome sequencing of Roseisolibacter agri AW1220.</title>
        <authorList>
            <person name="Tobiishi Y."/>
            <person name="Tonouchi A."/>
        </authorList>
    </citation>
    <scope>NUCLEOTIDE SEQUENCE</scope>
    <source>
        <strain evidence="15">AW1220</strain>
    </source>
</reference>
<dbReference type="InterPro" id="IPR036942">
    <property type="entry name" value="Beta-barrel_TonB_sf"/>
</dbReference>
<evidence type="ECO:0000256" key="12">
    <source>
        <dbReference type="SAM" id="SignalP"/>
    </source>
</evidence>
<dbReference type="PROSITE" id="PS52016">
    <property type="entry name" value="TONB_DEPENDENT_REC_3"/>
    <property type="match status" value="1"/>
</dbReference>
<dbReference type="GO" id="GO:0044718">
    <property type="term" value="P:siderophore transmembrane transport"/>
    <property type="evidence" value="ECO:0007669"/>
    <property type="project" value="TreeGrafter"/>
</dbReference>
<feature type="chain" id="PRO_5041201024" evidence="12">
    <location>
        <begin position="26"/>
        <end position="1024"/>
    </location>
</feature>
<feature type="signal peptide" evidence="12">
    <location>
        <begin position="1"/>
        <end position="25"/>
    </location>
</feature>
<dbReference type="InterPro" id="IPR013784">
    <property type="entry name" value="Carb-bd-like_fold"/>
</dbReference>
<dbReference type="SUPFAM" id="SSF56935">
    <property type="entry name" value="Porins"/>
    <property type="match status" value="1"/>
</dbReference>
<dbReference type="InterPro" id="IPR023996">
    <property type="entry name" value="TonB-dep_OMP_SusC/RagA"/>
</dbReference>
<protein>
    <submittedName>
        <fullName evidence="15">SusC/RagA family TonB-linked outer membrane protein</fullName>
    </submittedName>
</protein>
<evidence type="ECO:0000256" key="10">
    <source>
        <dbReference type="PROSITE-ProRule" id="PRU01360"/>
    </source>
</evidence>
<dbReference type="GO" id="GO:0009279">
    <property type="term" value="C:cell outer membrane"/>
    <property type="evidence" value="ECO:0007669"/>
    <property type="project" value="UniProtKB-SubCell"/>
</dbReference>
<keyword evidence="4 10" id="KW-0812">Transmembrane</keyword>